<evidence type="ECO:0000256" key="5">
    <source>
        <dbReference type="ARBA" id="ARBA00023136"/>
    </source>
</evidence>
<evidence type="ECO:0000259" key="7">
    <source>
        <dbReference type="PROSITE" id="PS50850"/>
    </source>
</evidence>
<proteinExistence type="predicted"/>
<dbReference type="Pfam" id="PF07690">
    <property type="entry name" value="MFS_1"/>
    <property type="match status" value="1"/>
</dbReference>
<name>A0A239GAP4_9ACTN</name>
<dbReference type="PANTHER" id="PTHR23513">
    <property type="entry name" value="INTEGRAL MEMBRANE EFFLUX PROTEIN-RELATED"/>
    <property type="match status" value="1"/>
</dbReference>
<dbReference type="GO" id="GO:0022857">
    <property type="term" value="F:transmembrane transporter activity"/>
    <property type="evidence" value="ECO:0007669"/>
    <property type="project" value="InterPro"/>
</dbReference>
<dbReference type="PROSITE" id="PS50850">
    <property type="entry name" value="MFS"/>
    <property type="match status" value="1"/>
</dbReference>
<evidence type="ECO:0000256" key="2">
    <source>
        <dbReference type="ARBA" id="ARBA00022475"/>
    </source>
</evidence>
<feature type="transmembrane region" description="Helical" evidence="6">
    <location>
        <begin position="147"/>
        <end position="168"/>
    </location>
</feature>
<keyword evidence="3 6" id="KW-0812">Transmembrane</keyword>
<feature type="transmembrane region" description="Helical" evidence="6">
    <location>
        <begin position="356"/>
        <end position="380"/>
    </location>
</feature>
<feature type="transmembrane region" description="Helical" evidence="6">
    <location>
        <begin position="258"/>
        <end position="280"/>
    </location>
</feature>
<dbReference type="GO" id="GO:0005886">
    <property type="term" value="C:plasma membrane"/>
    <property type="evidence" value="ECO:0007669"/>
    <property type="project" value="UniProtKB-SubCell"/>
</dbReference>
<comment type="subcellular location">
    <subcellularLocation>
        <location evidence="1">Cell membrane</location>
        <topology evidence="1">Multi-pass membrane protein</topology>
    </subcellularLocation>
</comment>
<feature type="transmembrane region" description="Helical" evidence="6">
    <location>
        <begin position="174"/>
        <end position="192"/>
    </location>
</feature>
<evidence type="ECO:0000256" key="4">
    <source>
        <dbReference type="ARBA" id="ARBA00022989"/>
    </source>
</evidence>
<dbReference type="InterPro" id="IPR011701">
    <property type="entry name" value="MFS"/>
</dbReference>
<organism evidence="8 9">
    <name type="scientific">Streptosporangium subroseum</name>
    <dbReference type="NCBI Taxonomy" id="106412"/>
    <lineage>
        <taxon>Bacteria</taxon>
        <taxon>Bacillati</taxon>
        <taxon>Actinomycetota</taxon>
        <taxon>Actinomycetes</taxon>
        <taxon>Streptosporangiales</taxon>
        <taxon>Streptosporangiaceae</taxon>
        <taxon>Streptosporangium</taxon>
    </lineage>
</organism>
<feature type="transmembrane region" description="Helical" evidence="6">
    <location>
        <begin position="111"/>
        <end position="135"/>
    </location>
</feature>
<feature type="transmembrane region" description="Helical" evidence="6">
    <location>
        <begin position="54"/>
        <end position="73"/>
    </location>
</feature>
<dbReference type="PANTHER" id="PTHR23513:SF6">
    <property type="entry name" value="MAJOR FACILITATOR SUPERFAMILY ASSOCIATED DOMAIN-CONTAINING PROTEIN"/>
    <property type="match status" value="1"/>
</dbReference>
<feature type="transmembrane region" description="Helical" evidence="6">
    <location>
        <begin position="386"/>
        <end position="403"/>
    </location>
</feature>
<evidence type="ECO:0000313" key="9">
    <source>
        <dbReference type="Proteomes" id="UP000198282"/>
    </source>
</evidence>
<dbReference type="RefSeq" id="WP_245878346.1">
    <property type="nucleotide sequence ID" value="NZ_FZOD01000013.1"/>
</dbReference>
<keyword evidence="4 6" id="KW-1133">Transmembrane helix</keyword>
<feature type="transmembrane region" description="Helical" evidence="6">
    <location>
        <begin position="85"/>
        <end position="105"/>
    </location>
</feature>
<keyword evidence="9" id="KW-1185">Reference proteome</keyword>
<dbReference type="InterPro" id="IPR036259">
    <property type="entry name" value="MFS_trans_sf"/>
</dbReference>
<dbReference type="SUPFAM" id="SSF103473">
    <property type="entry name" value="MFS general substrate transporter"/>
    <property type="match status" value="1"/>
</dbReference>
<sequence>MIPVFQQVPLKKQRDYRLLLSARAVSETGAEVSRLAIPLTAAILLGASPVQMGILTAVTSLPYLLIGLQAGAIADRLGRHRPVMIACEVISAAAMATIPAAWIAGLLTVPWLIAMAFVVGTCSVIFRAVNFPHLVTVVHESQRTEALAGFQSAYALASVGGPGLAGLLVQLVTAPFAILADAVSFLVSAFLIRRIAAPENHTPAPPRGMWIEVREGLHAVVRHPTLRALCGCGITINFFGSVYMALFVLYALDVIGLPAGLVGGITAFFGVGGLVGAAVTPRLVRRFGENRMLAYSVLLFPIDFVVAALASGPVWGKFLLMSASALISGMAVVFFAVCMGAVTLRETPAELMGRVNATLTFTIQGVLTFGGLTGGLLGSLLGLRPVLWIGAVGVLLTIPWIWLSPLRHFSPREAR</sequence>
<dbReference type="Proteomes" id="UP000198282">
    <property type="component" value="Unassembled WGS sequence"/>
</dbReference>
<keyword evidence="5 6" id="KW-0472">Membrane</keyword>
<keyword evidence="2" id="KW-1003">Cell membrane</keyword>
<evidence type="ECO:0000313" key="8">
    <source>
        <dbReference type="EMBL" id="SNS66406.1"/>
    </source>
</evidence>
<dbReference type="AlphaFoldDB" id="A0A239GAP4"/>
<dbReference type="InterPro" id="IPR020846">
    <property type="entry name" value="MFS_dom"/>
</dbReference>
<evidence type="ECO:0000256" key="3">
    <source>
        <dbReference type="ARBA" id="ARBA00022692"/>
    </source>
</evidence>
<reference evidence="8 9" key="1">
    <citation type="submission" date="2017-06" db="EMBL/GenBank/DDBJ databases">
        <authorList>
            <person name="Kim H.J."/>
            <person name="Triplett B.A."/>
        </authorList>
    </citation>
    <scope>NUCLEOTIDE SEQUENCE [LARGE SCALE GENOMIC DNA]</scope>
    <source>
        <strain evidence="8 9">CGMCC 4.2132</strain>
    </source>
</reference>
<protein>
    <submittedName>
        <fullName evidence="8">Predicted arabinose efflux permease, MFS family</fullName>
    </submittedName>
</protein>
<feature type="transmembrane region" description="Helical" evidence="6">
    <location>
        <begin position="318"/>
        <end position="344"/>
    </location>
</feature>
<evidence type="ECO:0000256" key="6">
    <source>
        <dbReference type="SAM" id="Phobius"/>
    </source>
</evidence>
<feature type="transmembrane region" description="Helical" evidence="6">
    <location>
        <begin position="228"/>
        <end position="252"/>
    </location>
</feature>
<accession>A0A239GAP4</accession>
<evidence type="ECO:0000256" key="1">
    <source>
        <dbReference type="ARBA" id="ARBA00004651"/>
    </source>
</evidence>
<dbReference type="EMBL" id="FZOD01000013">
    <property type="protein sequence ID" value="SNS66406.1"/>
    <property type="molecule type" value="Genomic_DNA"/>
</dbReference>
<dbReference type="Gene3D" id="1.20.1250.20">
    <property type="entry name" value="MFS general substrate transporter like domains"/>
    <property type="match status" value="1"/>
</dbReference>
<gene>
    <name evidence="8" type="ORF">SAMN05216276_1013114</name>
</gene>
<dbReference type="CDD" id="cd06173">
    <property type="entry name" value="MFS_MefA_like"/>
    <property type="match status" value="1"/>
</dbReference>
<feature type="domain" description="Major facilitator superfamily (MFS) profile" evidence="7">
    <location>
        <begin position="1"/>
        <end position="408"/>
    </location>
</feature>
<feature type="transmembrane region" description="Helical" evidence="6">
    <location>
        <begin position="292"/>
        <end position="312"/>
    </location>
</feature>